<dbReference type="Proteomes" id="UP001165306">
    <property type="component" value="Unassembled WGS sequence"/>
</dbReference>
<evidence type="ECO:0000313" key="2">
    <source>
        <dbReference type="EMBL" id="MCM8748061.1"/>
    </source>
</evidence>
<comment type="caution">
    <text evidence="2">The sequence shown here is derived from an EMBL/GenBank/DDBJ whole genome shotgun (WGS) entry which is preliminary data.</text>
</comment>
<dbReference type="RefSeq" id="WP_284055839.1">
    <property type="nucleotide sequence ID" value="NZ_JAMSLR010000001.1"/>
</dbReference>
<dbReference type="AlphaFoldDB" id="A0AA41W9Y4"/>
<organism evidence="2 3">
    <name type="scientific">Thermalbibacter longus</name>
    <dbReference type="NCBI Taxonomy" id="2951981"/>
    <lineage>
        <taxon>Bacteria</taxon>
        <taxon>Pseudomonadati</taxon>
        <taxon>Thermomicrobiota</taxon>
        <taxon>Thermomicrobia</taxon>
        <taxon>Thermomicrobiales</taxon>
        <taxon>Thermomicrobiaceae</taxon>
        <taxon>Thermalbibacter</taxon>
    </lineage>
</organism>
<feature type="transmembrane region" description="Helical" evidence="1">
    <location>
        <begin position="92"/>
        <end position="112"/>
    </location>
</feature>
<protein>
    <submittedName>
        <fullName evidence="2">Uncharacterized protein</fullName>
    </submittedName>
</protein>
<keyword evidence="1" id="KW-0812">Transmembrane</keyword>
<evidence type="ECO:0000313" key="3">
    <source>
        <dbReference type="Proteomes" id="UP001165306"/>
    </source>
</evidence>
<feature type="transmembrane region" description="Helical" evidence="1">
    <location>
        <begin position="118"/>
        <end position="138"/>
    </location>
</feature>
<dbReference type="EMBL" id="JAMSLR010000001">
    <property type="protein sequence ID" value="MCM8748061.1"/>
    <property type="molecule type" value="Genomic_DNA"/>
</dbReference>
<proteinExistence type="predicted"/>
<keyword evidence="3" id="KW-1185">Reference proteome</keyword>
<keyword evidence="1" id="KW-1133">Transmembrane helix</keyword>
<reference evidence="2" key="1">
    <citation type="submission" date="2022-06" db="EMBL/GenBank/DDBJ databases">
        <title>CFH 74404 Thermomicrobiaceae sp.</title>
        <authorList>
            <person name="Ming H."/>
            <person name="Li W.-J."/>
            <person name="Zhao Z."/>
        </authorList>
    </citation>
    <scope>NUCLEOTIDE SEQUENCE</scope>
    <source>
        <strain evidence="2">CFH 74404</strain>
    </source>
</reference>
<gene>
    <name evidence="2" type="ORF">NET02_02770</name>
</gene>
<keyword evidence="1" id="KW-0472">Membrane</keyword>
<sequence length="140" mass="15722">MPVGSSPQSRLALPAQLIQAFLRQAGLPERSDARLARPDTLMDLRAALGARRELGEDYEELVVERFLQQIERTIDARVEQRLAEYERRRRRVAWVTMPRLILLLAFAIPLTAIGGATAGLPGILAAWAGVLALHFLSWRR</sequence>
<name>A0AA41W9Y4_9BACT</name>
<evidence type="ECO:0000256" key="1">
    <source>
        <dbReference type="SAM" id="Phobius"/>
    </source>
</evidence>
<accession>A0AA41W9Y4</accession>